<dbReference type="CDD" id="cd02173">
    <property type="entry name" value="ECT"/>
    <property type="match status" value="1"/>
</dbReference>
<proteinExistence type="inferred from homology"/>
<feature type="domain" description="Cytidyltransferase-like" evidence="12">
    <location>
        <begin position="189"/>
        <end position="288"/>
    </location>
</feature>
<comment type="pathway">
    <text evidence="1">Lipid metabolism.</text>
</comment>
<protein>
    <recommendedName>
        <fullName evidence="10">ethanolamine-phosphate cytidylyltransferase</fullName>
        <ecNumber evidence="10">2.7.7.14</ecNumber>
    </recommendedName>
    <alternativeName>
        <fullName evidence="11">CTP:phosphoethanolamine cytidylyltransferase</fullName>
    </alternativeName>
</protein>
<dbReference type="GO" id="GO:0006646">
    <property type="term" value="P:phosphatidylethanolamine biosynthetic process"/>
    <property type="evidence" value="ECO:0007669"/>
    <property type="project" value="UniProtKB-UniPathway"/>
</dbReference>
<evidence type="ECO:0000256" key="7">
    <source>
        <dbReference type="ARBA" id="ARBA00023209"/>
    </source>
</evidence>
<dbReference type="InterPro" id="IPR044608">
    <property type="entry name" value="Ect1/PCYT2"/>
</dbReference>
<evidence type="ECO:0000256" key="4">
    <source>
        <dbReference type="ARBA" id="ARBA00022679"/>
    </source>
</evidence>
<dbReference type="PANTHER" id="PTHR45780:SF2">
    <property type="entry name" value="ETHANOLAMINE-PHOSPHATE CYTIDYLYLTRANSFERASE"/>
    <property type="match status" value="1"/>
</dbReference>
<comment type="pathway">
    <text evidence="9">Phospholipid metabolism; phosphatidylethanolamine biosynthesis; phosphatidylethanolamine from ethanolamine: step 2/3.</text>
</comment>
<keyword evidence="8" id="KW-1208">Phospholipid metabolism</keyword>
<dbReference type="GO" id="GO:0005737">
    <property type="term" value="C:cytoplasm"/>
    <property type="evidence" value="ECO:0007669"/>
    <property type="project" value="TreeGrafter"/>
</dbReference>
<evidence type="ECO:0000256" key="1">
    <source>
        <dbReference type="ARBA" id="ARBA00005189"/>
    </source>
</evidence>
<reference evidence="13" key="1">
    <citation type="submission" date="2018-10" db="EMBL/GenBank/DDBJ databases">
        <title>Transcriptome assembly of Aceria tosichella (Wheat curl mite) Type 2.</title>
        <authorList>
            <person name="Scully E.D."/>
            <person name="Geib S.M."/>
            <person name="Palmer N.A."/>
            <person name="Gupta A.K."/>
            <person name="Sarath G."/>
            <person name="Tatineni S."/>
        </authorList>
    </citation>
    <scope>NUCLEOTIDE SEQUENCE</scope>
    <source>
        <strain evidence="13">LincolnNE</strain>
    </source>
</reference>
<dbReference type="Pfam" id="PF01467">
    <property type="entry name" value="CTP_transf_like"/>
    <property type="match status" value="2"/>
</dbReference>
<evidence type="ECO:0000256" key="10">
    <source>
        <dbReference type="ARBA" id="ARBA00024221"/>
    </source>
</evidence>
<dbReference type="SUPFAM" id="SSF52374">
    <property type="entry name" value="Nucleotidylyl transferase"/>
    <property type="match status" value="2"/>
</dbReference>
<accession>A0A6G1SAD4</accession>
<dbReference type="UniPathway" id="UPA00558">
    <property type="reaction ID" value="UER00742"/>
</dbReference>
<dbReference type="Gene3D" id="3.40.50.620">
    <property type="entry name" value="HUPs"/>
    <property type="match status" value="2"/>
</dbReference>
<evidence type="ECO:0000256" key="3">
    <source>
        <dbReference type="ARBA" id="ARBA00022516"/>
    </source>
</evidence>
<keyword evidence="7" id="KW-0594">Phospholipid biosynthesis</keyword>
<comment type="similarity">
    <text evidence="2">Belongs to the cytidylyltransferase family.</text>
</comment>
<evidence type="ECO:0000256" key="8">
    <source>
        <dbReference type="ARBA" id="ARBA00023264"/>
    </source>
</evidence>
<feature type="domain" description="Cytidyltransferase-like" evidence="12">
    <location>
        <begin position="18"/>
        <end position="141"/>
    </location>
</feature>
<dbReference type="CDD" id="cd02174">
    <property type="entry name" value="CCT"/>
    <property type="match status" value="1"/>
</dbReference>
<dbReference type="AlphaFoldDB" id="A0A6G1SAD4"/>
<gene>
    <name evidence="13" type="primary">PCYT2</name>
    <name evidence="13" type="ORF">g.20307</name>
</gene>
<dbReference type="EC" id="2.7.7.14" evidence="10"/>
<keyword evidence="3" id="KW-0444">Lipid biosynthesis</keyword>
<keyword evidence="5 13" id="KW-0548">Nucleotidyltransferase</keyword>
<evidence type="ECO:0000256" key="5">
    <source>
        <dbReference type="ARBA" id="ARBA00022695"/>
    </source>
</evidence>
<dbReference type="InterPro" id="IPR014729">
    <property type="entry name" value="Rossmann-like_a/b/a_fold"/>
</dbReference>
<dbReference type="GO" id="GO:0004306">
    <property type="term" value="F:ethanolamine-phosphate cytidylyltransferase activity"/>
    <property type="evidence" value="ECO:0007669"/>
    <property type="project" value="UniProtKB-EC"/>
</dbReference>
<evidence type="ECO:0000256" key="6">
    <source>
        <dbReference type="ARBA" id="ARBA00023098"/>
    </source>
</evidence>
<evidence type="ECO:0000256" key="9">
    <source>
        <dbReference type="ARBA" id="ARBA00024191"/>
    </source>
</evidence>
<keyword evidence="6" id="KW-0443">Lipid metabolism</keyword>
<dbReference type="PANTHER" id="PTHR45780">
    <property type="entry name" value="ETHANOLAMINE-PHOSPHATE CYTIDYLYLTRANSFERASE"/>
    <property type="match status" value="1"/>
</dbReference>
<dbReference type="EMBL" id="GGYP01002141">
    <property type="protein sequence ID" value="MDE46912.1"/>
    <property type="molecule type" value="Transcribed_RNA"/>
</dbReference>
<dbReference type="InterPro" id="IPR004821">
    <property type="entry name" value="Cyt_trans-like"/>
</dbReference>
<sequence length="335" mass="38036">MSRDEHSQKSKFTRVWSDGCYDMVHFGHANQLRQTKAMGDYLVVGVHSDAEIMKHKGPPVFTQEERYKIVKSIKWVDEVVEDAPYITSLDTLDKYNCDYCVHGSDITCDSEGLDTYRFVKAAGRYKECQRTIGVSTTDLVDRMLAATGSERPETPCSRPSRFLPSTRKIIQFAESNGQGPKSGDKVVYVAGAFDIFHVGHVDFLEKVSKQGDYVIVGIFSDKTINRQRGPNFPIMNLQERVLSVLACKYVHEVAIEAPYCITEELLDHFNVDLVCHGKTSIEPDEEGRDPYEVAKTLGKYLEVDSGNKLTTQMVVERILSRKDDFIKRNNDKRNK</sequence>
<keyword evidence="4 13" id="KW-0808">Transferase</keyword>
<evidence type="ECO:0000259" key="12">
    <source>
        <dbReference type="Pfam" id="PF01467"/>
    </source>
</evidence>
<evidence type="ECO:0000313" key="13">
    <source>
        <dbReference type="EMBL" id="MDE46912.1"/>
    </source>
</evidence>
<evidence type="ECO:0000256" key="11">
    <source>
        <dbReference type="ARBA" id="ARBA00031473"/>
    </source>
</evidence>
<name>A0A6G1SAD4_9ACAR</name>
<dbReference type="NCBIfam" id="TIGR00125">
    <property type="entry name" value="cyt_tran_rel"/>
    <property type="match status" value="2"/>
</dbReference>
<dbReference type="InterPro" id="IPR041723">
    <property type="entry name" value="CCT"/>
</dbReference>
<evidence type="ECO:0000256" key="2">
    <source>
        <dbReference type="ARBA" id="ARBA00010101"/>
    </source>
</evidence>
<organism evidence="13">
    <name type="scientific">Aceria tosichella</name>
    <name type="common">wheat curl mite</name>
    <dbReference type="NCBI Taxonomy" id="561515"/>
    <lineage>
        <taxon>Eukaryota</taxon>
        <taxon>Metazoa</taxon>
        <taxon>Ecdysozoa</taxon>
        <taxon>Arthropoda</taxon>
        <taxon>Chelicerata</taxon>
        <taxon>Arachnida</taxon>
        <taxon>Acari</taxon>
        <taxon>Acariformes</taxon>
        <taxon>Trombidiformes</taxon>
        <taxon>Prostigmata</taxon>
        <taxon>Eupodina</taxon>
        <taxon>Eriophyoidea</taxon>
        <taxon>Eriophyidae</taxon>
        <taxon>Eriophyinae</taxon>
        <taxon>Aceriini</taxon>
        <taxon>Aceria</taxon>
    </lineage>
</organism>